<name>A0A2R6NZZ1_9APHY</name>
<proteinExistence type="predicted"/>
<reference evidence="1 2" key="1">
    <citation type="submission" date="2018-02" db="EMBL/GenBank/DDBJ databases">
        <title>Genome sequence of the basidiomycete white-rot fungus Phlebia centrifuga.</title>
        <authorList>
            <person name="Granchi Z."/>
            <person name="Peng M."/>
            <person name="de Vries R.P."/>
            <person name="Hilden K."/>
            <person name="Makela M.R."/>
            <person name="Grigoriev I."/>
            <person name="Riley R."/>
        </authorList>
    </citation>
    <scope>NUCLEOTIDE SEQUENCE [LARGE SCALE GENOMIC DNA]</scope>
    <source>
        <strain evidence="1 2">FBCC195</strain>
    </source>
</reference>
<keyword evidence="2" id="KW-1185">Reference proteome</keyword>
<accession>A0A2R6NZZ1</accession>
<gene>
    <name evidence="1" type="ORF">PHLCEN_2v6247</name>
</gene>
<dbReference type="AlphaFoldDB" id="A0A2R6NZZ1"/>
<dbReference type="EMBL" id="MLYV02000606">
    <property type="protein sequence ID" value="PSR81816.1"/>
    <property type="molecule type" value="Genomic_DNA"/>
</dbReference>
<evidence type="ECO:0000313" key="2">
    <source>
        <dbReference type="Proteomes" id="UP000186601"/>
    </source>
</evidence>
<organism evidence="1 2">
    <name type="scientific">Hermanssonia centrifuga</name>
    <dbReference type="NCBI Taxonomy" id="98765"/>
    <lineage>
        <taxon>Eukaryota</taxon>
        <taxon>Fungi</taxon>
        <taxon>Dikarya</taxon>
        <taxon>Basidiomycota</taxon>
        <taxon>Agaricomycotina</taxon>
        <taxon>Agaricomycetes</taxon>
        <taxon>Polyporales</taxon>
        <taxon>Meruliaceae</taxon>
        <taxon>Hermanssonia</taxon>
    </lineage>
</organism>
<dbReference type="Proteomes" id="UP000186601">
    <property type="component" value="Unassembled WGS sequence"/>
</dbReference>
<protein>
    <submittedName>
        <fullName evidence="1">Uncharacterized protein</fullName>
    </submittedName>
</protein>
<sequence>MAIKKLAKISWSKMGLWRIHETHITTPFHHDTAAGPGMLFSDDGTMKGRRIFQSIHAVLPTATTCATIDGDRVYSIEGYLRMSDMLE</sequence>
<comment type="caution">
    <text evidence="1">The sequence shown here is derived from an EMBL/GenBank/DDBJ whole genome shotgun (WGS) entry which is preliminary data.</text>
</comment>
<evidence type="ECO:0000313" key="1">
    <source>
        <dbReference type="EMBL" id="PSR81816.1"/>
    </source>
</evidence>